<dbReference type="Gene3D" id="1.10.8.10">
    <property type="entry name" value="DNA helicase RuvA subunit, C-terminal domain"/>
    <property type="match status" value="1"/>
</dbReference>
<name>A0A317XPM1_9BASI</name>
<dbReference type="STRING" id="1882483.A0A317XPM1"/>
<evidence type="ECO:0000256" key="1">
    <source>
        <dbReference type="SAM" id="Coils"/>
    </source>
</evidence>
<sequence>DHPALIQQVTGLTGCNEFQAQFVLERSNWNVERAINSFFDDPPPEPSLPPTTSATTATATATTTTPSTSTAVAPYSTSGQIPPINAPPPSYNSSSGGYSAPIGPPPGPPPRDTIDLTGDDDADEDLKKAMAASLLDAQQPRNTAPTTDQMTNGDVTMSEDEQLRQALEASVQSHHESMHGNETGGARTPLLPQHLEVGGRSRRQIGAPVALAAPFASLEVAAAVLQALFAALPSRLAFIASRPADTRTTELTNYWKGAIPGTSTALSSSMYQTQSQRDVPAPMDLSQRLQTLFSFMALSQRSLCVIRDVSALAPAEVVARGADNSPPVRIATLWLDFLIDSFRKHATSATDAVASGKVVFEQIIVDVETVWTDPRLFHSSGTLALSTPDPNAQRTRDSGSLNQDRSRHLIHVRHDTVNADIYSCLRTALASDGEGVLLTEPAKVLNIGVEHAPGNLFETGGLPPLRIEERIHLDSLMWDRRQGLRLPSEQDDTDMPKLKHVLEELQKRRRKLVGEAGRASTELLNESIRYFRDNSRSAGSVDAVRASMLKEATPQMEKILSAVQEELAATDALISRTQSRINQKRRLMREQARQEAERPEWKELGYDLCAVLCQELGRVTSYVKQADGSWWKLSGGEVEPVTAEEATKGGGRGGSTDGSGVFWVVYAQADSRPPTQTVAATEEQLMPDETRQAIEDDNLTLESELLSLIQSDVATPSASSNIDNI</sequence>
<feature type="non-terminal residue" evidence="3">
    <location>
        <position position="1"/>
    </location>
</feature>
<dbReference type="SUPFAM" id="SSF46934">
    <property type="entry name" value="UBA-like"/>
    <property type="match status" value="1"/>
</dbReference>
<dbReference type="CDD" id="cd14348">
    <property type="entry name" value="UBA_p47"/>
    <property type="match status" value="1"/>
</dbReference>
<keyword evidence="4" id="KW-1185">Reference proteome</keyword>
<accession>A0A317XPM1</accession>
<dbReference type="Pfam" id="PF14555">
    <property type="entry name" value="UBA_4"/>
    <property type="match status" value="1"/>
</dbReference>
<evidence type="ECO:0000313" key="3">
    <source>
        <dbReference type="EMBL" id="PWY99230.1"/>
    </source>
</evidence>
<dbReference type="PANTHER" id="PTHR39597">
    <property type="entry name" value="UBA DOMAIN-CONTAINING PROTEIN RUP1"/>
    <property type="match status" value="1"/>
</dbReference>
<dbReference type="InterPro" id="IPR009060">
    <property type="entry name" value="UBA-like_sf"/>
</dbReference>
<dbReference type="OrthoDB" id="443682at2759"/>
<feature type="region of interest" description="Disordered" evidence="2">
    <location>
        <begin position="168"/>
        <end position="188"/>
    </location>
</feature>
<feature type="compositionally biased region" description="Low complexity" evidence="2">
    <location>
        <begin position="50"/>
        <end position="83"/>
    </location>
</feature>
<keyword evidence="1" id="KW-0175">Coiled coil</keyword>
<feature type="region of interest" description="Disordered" evidence="2">
    <location>
        <begin position="382"/>
        <end position="403"/>
    </location>
</feature>
<dbReference type="InterPro" id="IPR055335">
    <property type="entry name" value="Ucp6/RUP1"/>
</dbReference>
<dbReference type="EMBL" id="KZ819196">
    <property type="protein sequence ID" value="PWY99230.1"/>
    <property type="molecule type" value="Genomic_DNA"/>
</dbReference>
<feature type="coiled-coil region" evidence="1">
    <location>
        <begin position="495"/>
        <end position="522"/>
    </location>
</feature>
<proteinExistence type="predicted"/>
<protein>
    <recommendedName>
        <fullName evidence="5">UBA domain-containing protein</fullName>
    </recommendedName>
</protein>
<reference evidence="3 4" key="1">
    <citation type="journal article" date="2018" name="Mol. Biol. Evol.">
        <title>Broad Genomic Sampling Reveals a Smut Pathogenic Ancestry of the Fungal Clade Ustilaginomycotina.</title>
        <authorList>
            <person name="Kijpornyongpan T."/>
            <person name="Mondo S.J."/>
            <person name="Barry K."/>
            <person name="Sandor L."/>
            <person name="Lee J."/>
            <person name="Lipzen A."/>
            <person name="Pangilinan J."/>
            <person name="LaButti K."/>
            <person name="Hainaut M."/>
            <person name="Henrissat B."/>
            <person name="Grigoriev I.V."/>
            <person name="Spatafora J.W."/>
            <person name="Aime M.C."/>
        </authorList>
    </citation>
    <scope>NUCLEOTIDE SEQUENCE [LARGE SCALE GENOMIC DNA]</scope>
    <source>
        <strain evidence="3 4">MCA 3645</strain>
    </source>
</reference>
<feature type="region of interest" description="Disordered" evidence="2">
    <location>
        <begin position="39"/>
        <end position="121"/>
    </location>
</feature>
<organism evidence="3 4">
    <name type="scientific">Testicularia cyperi</name>
    <dbReference type="NCBI Taxonomy" id="1882483"/>
    <lineage>
        <taxon>Eukaryota</taxon>
        <taxon>Fungi</taxon>
        <taxon>Dikarya</taxon>
        <taxon>Basidiomycota</taxon>
        <taxon>Ustilaginomycotina</taxon>
        <taxon>Ustilaginomycetes</taxon>
        <taxon>Ustilaginales</taxon>
        <taxon>Anthracoideaceae</taxon>
        <taxon>Testicularia</taxon>
    </lineage>
</organism>
<evidence type="ECO:0008006" key="5">
    <source>
        <dbReference type="Google" id="ProtNLM"/>
    </source>
</evidence>
<feature type="compositionally biased region" description="Low complexity" evidence="2">
    <location>
        <begin position="91"/>
        <end position="101"/>
    </location>
</feature>
<evidence type="ECO:0000313" key="4">
    <source>
        <dbReference type="Proteomes" id="UP000246740"/>
    </source>
</evidence>
<dbReference type="InterPro" id="IPR003903">
    <property type="entry name" value="UIM_dom"/>
</dbReference>
<gene>
    <name evidence="3" type="ORF">BCV70DRAFT_147885</name>
</gene>
<dbReference type="Proteomes" id="UP000246740">
    <property type="component" value="Unassembled WGS sequence"/>
</dbReference>
<feature type="compositionally biased region" description="Pro residues" evidence="2">
    <location>
        <begin position="102"/>
        <end position="111"/>
    </location>
</feature>
<dbReference type="PANTHER" id="PTHR39597:SF1">
    <property type="entry name" value="UBA DOMAIN-CONTAINING PROTEIN RUP1"/>
    <property type="match status" value="1"/>
</dbReference>
<feature type="non-terminal residue" evidence="3">
    <location>
        <position position="725"/>
    </location>
</feature>
<dbReference type="SMART" id="SM00726">
    <property type="entry name" value="UIM"/>
    <property type="match status" value="2"/>
</dbReference>
<dbReference type="AlphaFoldDB" id="A0A317XPM1"/>
<evidence type="ECO:0000256" key="2">
    <source>
        <dbReference type="SAM" id="MobiDB-lite"/>
    </source>
</evidence>
<dbReference type="InParanoid" id="A0A317XPM1"/>